<keyword evidence="1" id="KW-0472">Membrane</keyword>
<name>A0A077ZJ55_TRITR</name>
<keyword evidence="1" id="KW-1133">Transmembrane helix</keyword>
<reference evidence="2" key="2">
    <citation type="submission" date="2014-03" db="EMBL/GenBank/DDBJ databases">
        <title>The whipworm genome and dual-species transcriptomics of an intimate host-pathogen interaction.</title>
        <authorList>
            <person name="Foth B.J."/>
            <person name="Tsai I.J."/>
            <person name="Reid A.J."/>
            <person name="Bancroft A.J."/>
            <person name="Nichol S."/>
            <person name="Tracey A."/>
            <person name="Holroyd N."/>
            <person name="Cotton J.A."/>
            <person name="Stanley E.J."/>
            <person name="Zarowiecki M."/>
            <person name="Liu J.Z."/>
            <person name="Huckvale T."/>
            <person name="Cooper P.J."/>
            <person name="Grencis R.K."/>
            <person name="Berriman M."/>
        </authorList>
    </citation>
    <scope>NUCLEOTIDE SEQUENCE [LARGE SCALE GENOMIC DNA]</scope>
</reference>
<protein>
    <submittedName>
        <fullName evidence="2">Uncharacterized protein</fullName>
    </submittedName>
</protein>
<dbReference type="OrthoDB" id="5917412at2759"/>
<gene>
    <name evidence="2" type="ORF">TTRE_0000694401</name>
</gene>
<sequence length="181" mass="21169">MSPSALHVRCCEIDLHLDSFQRQQQQQQQQFRECVTKRLSVAARCKNTEFLAEVKRGVASCYFNVIQTYYRTTSGATAMDVHWFYVYVLSTLLVITTLAGFDKNEAIQHCEQVMCEEHYLEMTEICNGNREECPETWNGYMACMKPCINRELESESDEHNLYSSIMRRIEYSMDVETVQKL</sequence>
<evidence type="ECO:0000313" key="3">
    <source>
        <dbReference type="Proteomes" id="UP000030665"/>
    </source>
</evidence>
<evidence type="ECO:0000313" key="2">
    <source>
        <dbReference type="EMBL" id="CDW58620.1"/>
    </source>
</evidence>
<dbReference type="EMBL" id="HG806381">
    <property type="protein sequence ID" value="CDW58620.1"/>
    <property type="molecule type" value="Genomic_DNA"/>
</dbReference>
<feature type="transmembrane region" description="Helical" evidence="1">
    <location>
        <begin position="82"/>
        <end position="101"/>
    </location>
</feature>
<organism evidence="2 3">
    <name type="scientific">Trichuris trichiura</name>
    <name type="common">Whipworm</name>
    <name type="synonym">Trichocephalus trichiurus</name>
    <dbReference type="NCBI Taxonomy" id="36087"/>
    <lineage>
        <taxon>Eukaryota</taxon>
        <taxon>Metazoa</taxon>
        <taxon>Ecdysozoa</taxon>
        <taxon>Nematoda</taxon>
        <taxon>Enoplea</taxon>
        <taxon>Dorylaimia</taxon>
        <taxon>Trichinellida</taxon>
        <taxon>Trichuridae</taxon>
        <taxon>Trichuris</taxon>
    </lineage>
</organism>
<dbReference type="Proteomes" id="UP000030665">
    <property type="component" value="Unassembled WGS sequence"/>
</dbReference>
<reference evidence="2" key="1">
    <citation type="submission" date="2014-01" db="EMBL/GenBank/DDBJ databases">
        <authorList>
            <person name="Aslett M."/>
        </authorList>
    </citation>
    <scope>NUCLEOTIDE SEQUENCE</scope>
</reference>
<keyword evidence="3" id="KW-1185">Reference proteome</keyword>
<keyword evidence="1" id="KW-0812">Transmembrane</keyword>
<proteinExistence type="predicted"/>
<accession>A0A077ZJ55</accession>
<evidence type="ECO:0000256" key="1">
    <source>
        <dbReference type="SAM" id="Phobius"/>
    </source>
</evidence>
<dbReference type="AlphaFoldDB" id="A0A077ZJ55"/>